<dbReference type="Proteomes" id="UP000439903">
    <property type="component" value="Unassembled WGS sequence"/>
</dbReference>
<organism evidence="3 4">
    <name type="scientific">Gigaspora margarita</name>
    <dbReference type="NCBI Taxonomy" id="4874"/>
    <lineage>
        <taxon>Eukaryota</taxon>
        <taxon>Fungi</taxon>
        <taxon>Fungi incertae sedis</taxon>
        <taxon>Mucoromycota</taxon>
        <taxon>Glomeromycotina</taxon>
        <taxon>Glomeromycetes</taxon>
        <taxon>Diversisporales</taxon>
        <taxon>Gigasporaceae</taxon>
        <taxon>Gigaspora</taxon>
    </lineage>
</organism>
<dbReference type="PANTHER" id="PTHR10582:SF2">
    <property type="entry name" value="INACTIVE"/>
    <property type="match status" value="1"/>
</dbReference>
<dbReference type="AlphaFoldDB" id="A0A8H4ALU3"/>
<evidence type="ECO:0000313" key="3">
    <source>
        <dbReference type="EMBL" id="KAF0511006.1"/>
    </source>
</evidence>
<name>A0A8H4ALU3_GIGMA</name>
<gene>
    <name evidence="3" type="ORF">F8M41_018352</name>
</gene>
<protein>
    <submittedName>
        <fullName evidence="3">Transient receptor potential cation channel subfamily a member 1-like</fullName>
    </submittedName>
</protein>
<keyword evidence="2" id="KW-1133">Transmembrane helix</keyword>
<feature type="transmembrane region" description="Helical" evidence="2">
    <location>
        <begin position="796"/>
        <end position="813"/>
    </location>
</feature>
<dbReference type="PANTHER" id="PTHR10582">
    <property type="entry name" value="TRANSIENT RECEPTOR POTENTIAL ION CHANNEL PROTEIN"/>
    <property type="match status" value="1"/>
</dbReference>
<feature type="transmembrane region" description="Helical" evidence="2">
    <location>
        <begin position="729"/>
        <end position="750"/>
    </location>
</feature>
<proteinExistence type="predicted"/>
<evidence type="ECO:0000256" key="1">
    <source>
        <dbReference type="ARBA" id="ARBA00022737"/>
    </source>
</evidence>
<keyword evidence="1" id="KW-0677">Repeat</keyword>
<dbReference type="InterPro" id="IPR024862">
    <property type="entry name" value="TRPV"/>
</dbReference>
<feature type="transmembrane region" description="Helical" evidence="2">
    <location>
        <begin position="892"/>
        <end position="910"/>
    </location>
</feature>
<dbReference type="GO" id="GO:0098703">
    <property type="term" value="P:calcium ion import across plasma membrane"/>
    <property type="evidence" value="ECO:0007669"/>
    <property type="project" value="TreeGrafter"/>
</dbReference>
<feature type="transmembrane region" description="Helical" evidence="2">
    <location>
        <begin position="757"/>
        <end position="776"/>
    </location>
</feature>
<evidence type="ECO:0000313" key="4">
    <source>
        <dbReference type="Proteomes" id="UP000439903"/>
    </source>
</evidence>
<accession>A0A8H4ALU3</accession>
<dbReference type="EMBL" id="WTPW01000443">
    <property type="protein sequence ID" value="KAF0511006.1"/>
    <property type="molecule type" value="Genomic_DNA"/>
</dbReference>
<evidence type="ECO:0000256" key="2">
    <source>
        <dbReference type="SAM" id="Phobius"/>
    </source>
</evidence>
<feature type="transmembrane region" description="Helical" evidence="2">
    <location>
        <begin position="926"/>
        <end position="948"/>
    </location>
</feature>
<dbReference type="GO" id="GO:0005216">
    <property type="term" value="F:monoatomic ion channel activity"/>
    <property type="evidence" value="ECO:0007669"/>
    <property type="project" value="InterPro"/>
</dbReference>
<feature type="transmembrane region" description="Helical" evidence="2">
    <location>
        <begin position="820"/>
        <end position="838"/>
    </location>
</feature>
<feature type="transmembrane region" description="Helical" evidence="2">
    <location>
        <begin position="858"/>
        <end position="880"/>
    </location>
</feature>
<dbReference type="GO" id="GO:0005886">
    <property type="term" value="C:plasma membrane"/>
    <property type="evidence" value="ECO:0007669"/>
    <property type="project" value="TreeGrafter"/>
</dbReference>
<reference evidence="3 4" key="1">
    <citation type="journal article" date="2019" name="Environ. Microbiol.">
        <title>At the nexus of three kingdoms: the genome of the mycorrhizal fungus Gigaspora margarita provides insights into plant, endobacterial and fungal interactions.</title>
        <authorList>
            <person name="Venice F."/>
            <person name="Ghignone S."/>
            <person name="Salvioli di Fossalunga A."/>
            <person name="Amselem J."/>
            <person name="Novero M."/>
            <person name="Xianan X."/>
            <person name="Sedzielewska Toro K."/>
            <person name="Morin E."/>
            <person name="Lipzen A."/>
            <person name="Grigoriev I.V."/>
            <person name="Henrissat B."/>
            <person name="Martin F.M."/>
            <person name="Bonfante P."/>
        </authorList>
    </citation>
    <scope>NUCLEOTIDE SEQUENCE [LARGE SCALE GENOMIC DNA]</scope>
    <source>
        <strain evidence="3 4">BEG34</strain>
    </source>
</reference>
<keyword evidence="4" id="KW-1185">Reference proteome</keyword>
<keyword evidence="2" id="KW-0472">Membrane</keyword>
<comment type="caution">
    <text evidence="3">The sequence shown here is derived from an EMBL/GenBank/DDBJ whole genome shotgun (WGS) entry which is preliminary data.</text>
</comment>
<dbReference type="SUPFAM" id="SSF82171">
    <property type="entry name" value="DPP6 N-terminal domain-like"/>
    <property type="match status" value="1"/>
</dbReference>
<sequence length="1092" mass="128546">MTSNSDDSYVEISVNETPVNRQISEIACSPNLKHVAALHENNDISLWSIVSQEELLTKIKTINIDNISRNEKIVSIRRILRIFAISDNKQVSISLDRIDPYNFKIFDFETPDKEIKLKFPDWQKEIDILSFRDNGNIIMVNAKYYRAYVFSIKGKDNMKWVCKSMVELQYFKKIYITTKGKLILFNDTIYEIMMWDIEKLSVETRILIDWNRTLESVEISDDEKLFVVCAKNEETMETSLYVYSTETGINLASMQTKLGIDRFHLIASQKGERLLIINISKKRYSLLDPYHLKNPISASSLFENIKDKQIQEPYIIKSDKLIYTIDGEVLIEKLVDNDWVECLRKKLKDTNSITAPSEMTIETITKIINYKIYEPFRNEFEGKFLKWSLELIDGSVKLIANKLKTSIKKELYILPLFYVDANNFIVHCEVLENDDFVTITRIGVIIWTYKLFGIKMHYYWNDWNDRLENFVFEMTLFKSLFKDWKPGRILPVSNYETILKNLDIEFGKEKAYLFEVFLKDNITEEFYLTCYGKDLMEALIKQKDDKLIRFFGQSCIDKCILNNNHLISRISLLSIIFENFNELSNTHPSFIASTLSSIEFVVPGNIVNTDSTSSYISSYGKYCHLSKTSYLDILFPNIWNPFISFFQRCQKYVNQVSHSSNHSSVVLAIPLPNFVSYPKEYKNFWNEFWHPKPNCFTYLSNNQFKYELYKHINGEALLDFKWNTYGRKYYLTIWAIYTIFLGSFIIVSTLSDNISWFYQQILLYIIIILGFWHLFIEFRQLLIYSPLNYLLSSWNYLDLAATISTTATSIYWLKNGSASTWAITFSTLFVEIKFIIFFRPIKFFGIYLAMIMNTVDRVISFLIIFGFLTLAFAHSLHLLLRSASETSRDSSINMFGQFGSAIIASYYMMITGDTDPVSFWISNENIVIMILMIMVSFFMLIYLMNLFIGILSEIVSNGNHELAYLALKREIIVEIELLYMLPYQRRKKNWFPYVIFYECDTIKLRDHILDIQYNKRPGDKMPYFSKKLKEVLLLSEEHEQIEEIIEKDFTKVYKYMKGLPTCEYLKELIKDLPTHNDIKDLKKLIEDLKTNK</sequence>
<dbReference type="Gene3D" id="2.130.10.10">
    <property type="entry name" value="YVTN repeat-like/Quinoprotein amine dehydrogenase"/>
    <property type="match status" value="2"/>
</dbReference>
<keyword evidence="2" id="KW-0812">Transmembrane</keyword>
<dbReference type="OrthoDB" id="6068913at2759"/>
<dbReference type="InterPro" id="IPR015943">
    <property type="entry name" value="WD40/YVTN_repeat-like_dom_sf"/>
</dbReference>
<keyword evidence="3" id="KW-0675">Receptor</keyword>